<evidence type="ECO:0000256" key="8">
    <source>
        <dbReference type="PIRSR" id="PIRSR601952-1"/>
    </source>
</evidence>
<dbReference type="PANTHER" id="PTHR11596:SF5">
    <property type="entry name" value="ALKALINE PHOSPHATASE"/>
    <property type="match status" value="1"/>
</dbReference>
<comment type="cofactor">
    <cofactor evidence="9">
        <name>Mg(2+)</name>
        <dbReference type="ChEBI" id="CHEBI:18420"/>
    </cofactor>
    <text evidence="9">Binds 1 Mg(2+) ion.</text>
</comment>
<proteinExistence type="inferred from homology"/>
<dbReference type="AlphaFoldDB" id="A0A167AU87"/>
<dbReference type="SMART" id="SM00098">
    <property type="entry name" value="alkPPc"/>
    <property type="match status" value="1"/>
</dbReference>
<dbReference type="PROSITE" id="PS00123">
    <property type="entry name" value="ALKALINE_PHOSPHATASE"/>
    <property type="match status" value="1"/>
</dbReference>
<dbReference type="Pfam" id="PF00245">
    <property type="entry name" value="Alk_phosphatase"/>
    <property type="match status" value="1"/>
</dbReference>
<comment type="similarity">
    <text evidence="1 10">Belongs to the alkaline phosphatase family.</text>
</comment>
<keyword evidence="6 9" id="KW-0862">Zinc</keyword>
<sequence length="534" mass="57435">MYRLTSLFVTGALILMGSLGDAKCAPRARSFIYVVPDGYGQASQSMARDFESIISGQSTVKKPNSTQIGVDTMVIGSVRTQASDNLVTDSAASATAFGCGIKTYNGAIGVDNDGQPVGSILEAAFLSGFRTGLIATSRITHATPAAYCSHVLNRNSENDIASQQIGYNHPFGVFVDLLMGGGRQQYQTKKDGGKRTDNVDLISWAKEKGYSYVQDRAGMQDATKDGVLPLPFLGLFASSHMAYELDRDEAKEPSLLDMTKTALETLKDGSKGSKQGFFMMIEASRIDHAGHANDAAGHLHDTIMYNKVMAYVKEYVKANPDTQLLSAADHETGGLTLVSKWDPRLLAEPKHTSEFLVDQLAQYKGSDGKGYFTTEILPQYGLGNLTEARVNALWDTYKGSGGSSGKLAMAMGHESAAGVGINWSTGSHTSVDVTLYGYAAGKAIGGMKELIGGNRDNTELPKYVEQVLGVSLNNATGKLREKGTGYVVRRGSLQAIKDKANAAAMEHQHGEGHHREEEEDYEGVHFQVRVRTGV</sequence>
<feature type="binding site" evidence="9">
    <location>
        <position position="329"/>
    </location>
    <ligand>
        <name>Zn(2+)</name>
        <dbReference type="ChEBI" id="CHEBI:29105"/>
        <label>2</label>
    </ligand>
</feature>
<dbReference type="InterPro" id="IPR001952">
    <property type="entry name" value="Alkaline_phosphatase"/>
</dbReference>
<evidence type="ECO:0000256" key="4">
    <source>
        <dbReference type="ARBA" id="ARBA00022723"/>
    </source>
</evidence>
<dbReference type="EMBL" id="AZHA01000023">
    <property type="protein sequence ID" value="OAA39333.1"/>
    <property type="molecule type" value="Genomic_DNA"/>
</dbReference>
<evidence type="ECO:0000256" key="5">
    <source>
        <dbReference type="ARBA" id="ARBA00022801"/>
    </source>
</evidence>
<keyword evidence="12" id="KW-0732">Signal</keyword>
<feature type="active site" description="Phosphoserine intermediate" evidence="8">
    <location>
        <position position="90"/>
    </location>
</feature>
<evidence type="ECO:0000256" key="6">
    <source>
        <dbReference type="ARBA" id="ARBA00022833"/>
    </source>
</evidence>
<dbReference type="GO" id="GO:0004035">
    <property type="term" value="F:alkaline phosphatase activity"/>
    <property type="evidence" value="ECO:0007669"/>
    <property type="project" value="UniProtKB-EC"/>
</dbReference>
<feature type="binding site" evidence="9">
    <location>
        <position position="37"/>
    </location>
    <ligand>
        <name>Zn(2+)</name>
        <dbReference type="ChEBI" id="CHEBI:29105"/>
        <label>2</label>
    </ligand>
</feature>
<dbReference type="CDD" id="cd16012">
    <property type="entry name" value="ALP"/>
    <property type="match status" value="1"/>
</dbReference>
<dbReference type="GO" id="GO:0000329">
    <property type="term" value="C:fungal-type vacuole membrane"/>
    <property type="evidence" value="ECO:0007669"/>
    <property type="project" value="TreeGrafter"/>
</dbReference>
<keyword evidence="5 11" id="KW-0378">Hydrolase</keyword>
<dbReference type="PANTHER" id="PTHR11596">
    <property type="entry name" value="ALKALINE PHOSPHATASE"/>
    <property type="match status" value="1"/>
</dbReference>
<evidence type="ECO:0000256" key="11">
    <source>
        <dbReference type="RuleBase" id="RU003947"/>
    </source>
</evidence>
<feature type="binding site" evidence="9">
    <location>
        <position position="282"/>
    </location>
    <ligand>
        <name>Mg(2+)</name>
        <dbReference type="ChEBI" id="CHEBI:18420"/>
    </ligand>
</feature>
<reference evidence="13 14" key="1">
    <citation type="journal article" date="2016" name="Genome Biol. Evol.">
        <title>Divergent and convergent evolution of fungal pathogenicity.</title>
        <authorList>
            <person name="Shang Y."/>
            <person name="Xiao G."/>
            <person name="Zheng P."/>
            <person name="Cen K."/>
            <person name="Zhan S."/>
            <person name="Wang C."/>
        </authorList>
    </citation>
    <scope>NUCLEOTIDE SEQUENCE [LARGE SCALE GENOMIC DNA]</scope>
    <source>
        <strain evidence="13 14">RCEF 3172</strain>
    </source>
</reference>
<gene>
    <name evidence="13" type="ORF">BBO_06757</name>
</gene>
<dbReference type="EC" id="3.1.3.1" evidence="2 11"/>
<evidence type="ECO:0000256" key="10">
    <source>
        <dbReference type="RuleBase" id="RU003946"/>
    </source>
</evidence>
<evidence type="ECO:0000256" key="2">
    <source>
        <dbReference type="ARBA" id="ARBA00012647"/>
    </source>
</evidence>
<evidence type="ECO:0000256" key="9">
    <source>
        <dbReference type="PIRSR" id="PIRSR601952-2"/>
    </source>
</evidence>
<feature type="binding site" evidence="9">
    <location>
        <position position="141"/>
    </location>
    <ligand>
        <name>Mg(2+)</name>
        <dbReference type="ChEBI" id="CHEBI:18420"/>
    </ligand>
</feature>
<feature type="binding site" evidence="9">
    <location>
        <position position="330"/>
    </location>
    <ligand>
        <name>Zn(2+)</name>
        <dbReference type="ChEBI" id="CHEBI:29105"/>
        <label>2</label>
    </ligand>
</feature>
<name>A0A167AU87_9HYPO</name>
<feature type="binding site" evidence="9">
    <location>
        <position position="37"/>
    </location>
    <ligand>
        <name>Mg(2+)</name>
        <dbReference type="ChEBI" id="CHEBI:18420"/>
    </ligand>
</feature>
<dbReference type="SUPFAM" id="SSF53649">
    <property type="entry name" value="Alkaline phosphatase-like"/>
    <property type="match status" value="1"/>
</dbReference>
<accession>A0A167AU87</accession>
<keyword evidence="4 9" id="KW-0479">Metal-binding</keyword>
<dbReference type="OrthoDB" id="7392499at2759"/>
<evidence type="ECO:0000256" key="12">
    <source>
        <dbReference type="SAM" id="SignalP"/>
    </source>
</evidence>
<keyword evidence="3" id="KW-0597">Phosphoprotein</keyword>
<dbReference type="InterPro" id="IPR018299">
    <property type="entry name" value="Alkaline_phosphatase_AS"/>
</dbReference>
<keyword evidence="14" id="KW-1185">Reference proteome</keyword>
<organism evidence="13 14">
    <name type="scientific">Beauveria brongniartii RCEF 3172</name>
    <dbReference type="NCBI Taxonomy" id="1081107"/>
    <lineage>
        <taxon>Eukaryota</taxon>
        <taxon>Fungi</taxon>
        <taxon>Dikarya</taxon>
        <taxon>Ascomycota</taxon>
        <taxon>Pezizomycotina</taxon>
        <taxon>Sordariomycetes</taxon>
        <taxon>Hypocreomycetidae</taxon>
        <taxon>Hypocreales</taxon>
        <taxon>Cordycipitaceae</taxon>
        <taxon>Beauveria</taxon>
        <taxon>Beauveria brongniartii</taxon>
    </lineage>
</organism>
<evidence type="ECO:0000256" key="1">
    <source>
        <dbReference type="ARBA" id="ARBA00005984"/>
    </source>
</evidence>
<evidence type="ECO:0000256" key="7">
    <source>
        <dbReference type="ARBA" id="ARBA00022842"/>
    </source>
</evidence>
<feature type="binding site" evidence="9">
    <location>
        <position position="287"/>
    </location>
    <ligand>
        <name>Zn(2+)</name>
        <dbReference type="ChEBI" id="CHEBI:29105"/>
        <label>2</label>
    </ligand>
</feature>
<comment type="caution">
    <text evidence="13">The sequence shown here is derived from an EMBL/GenBank/DDBJ whole genome shotgun (WGS) entry which is preliminary data.</text>
</comment>
<feature type="binding site" evidence="9">
    <location>
        <position position="291"/>
    </location>
    <ligand>
        <name>Zn(2+)</name>
        <dbReference type="ChEBI" id="CHEBI:29105"/>
        <label>2</label>
    </ligand>
</feature>
<evidence type="ECO:0000256" key="3">
    <source>
        <dbReference type="ARBA" id="ARBA00022553"/>
    </source>
</evidence>
<feature type="binding site" evidence="9">
    <location>
        <position position="428"/>
    </location>
    <ligand>
        <name>Zn(2+)</name>
        <dbReference type="ChEBI" id="CHEBI:29105"/>
        <label>2</label>
    </ligand>
</feature>
<dbReference type="GO" id="GO:0046872">
    <property type="term" value="F:metal ion binding"/>
    <property type="evidence" value="ECO:0007669"/>
    <property type="project" value="UniProtKB-KW"/>
</dbReference>
<keyword evidence="7 9" id="KW-0460">Magnesium</keyword>
<evidence type="ECO:0000313" key="14">
    <source>
        <dbReference type="Proteomes" id="UP000076863"/>
    </source>
</evidence>
<comment type="cofactor">
    <cofactor evidence="9">
        <name>Zn(2+)</name>
        <dbReference type="ChEBI" id="CHEBI:29105"/>
    </cofactor>
    <text evidence="9">Binds 2 Zn(2+) ions.</text>
</comment>
<dbReference type="Gene3D" id="1.10.1200.140">
    <property type="entry name" value="Alkaline phosphatase, crown domain"/>
    <property type="match status" value="1"/>
</dbReference>
<dbReference type="InterPro" id="IPR042085">
    <property type="entry name" value="Ap_crown"/>
</dbReference>
<feature type="binding site" evidence="9">
    <location>
        <position position="143"/>
    </location>
    <ligand>
        <name>Mg(2+)</name>
        <dbReference type="ChEBI" id="CHEBI:18420"/>
    </ligand>
</feature>
<feature type="chain" id="PRO_5007883843" description="Alkaline phosphatase" evidence="12">
    <location>
        <begin position="25"/>
        <end position="534"/>
    </location>
</feature>
<evidence type="ECO:0000313" key="13">
    <source>
        <dbReference type="EMBL" id="OAA39333.1"/>
    </source>
</evidence>
<dbReference type="Gene3D" id="3.40.720.10">
    <property type="entry name" value="Alkaline Phosphatase, subunit A"/>
    <property type="match status" value="1"/>
</dbReference>
<dbReference type="InterPro" id="IPR017850">
    <property type="entry name" value="Alkaline_phosphatase_core_sf"/>
</dbReference>
<dbReference type="Proteomes" id="UP000076863">
    <property type="component" value="Unassembled WGS sequence"/>
</dbReference>
<comment type="catalytic activity">
    <reaction evidence="11">
        <text>a phosphate monoester + H2O = an alcohol + phosphate</text>
        <dbReference type="Rhea" id="RHEA:15017"/>
        <dbReference type="ChEBI" id="CHEBI:15377"/>
        <dbReference type="ChEBI" id="CHEBI:30879"/>
        <dbReference type="ChEBI" id="CHEBI:43474"/>
        <dbReference type="ChEBI" id="CHEBI:67140"/>
        <dbReference type="EC" id="3.1.3.1"/>
    </reaction>
</comment>
<feature type="signal peptide" evidence="12">
    <location>
        <begin position="1"/>
        <end position="24"/>
    </location>
</feature>
<protein>
    <recommendedName>
        <fullName evidence="2 11">Alkaline phosphatase</fullName>
        <ecNumber evidence="2 11">3.1.3.1</ecNumber>
    </recommendedName>
</protein>
<dbReference type="PRINTS" id="PR00113">
    <property type="entry name" value="ALKPHPHTASE"/>
</dbReference>